<evidence type="ECO:0000313" key="14">
    <source>
        <dbReference type="Proteomes" id="UP000008143"/>
    </source>
</evidence>
<dbReference type="Gene3D" id="2.10.50.30">
    <property type="entry name" value="GPCR, family 3, nine cysteines domain"/>
    <property type="match status" value="1"/>
</dbReference>
<evidence type="ECO:0000256" key="5">
    <source>
        <dbReference type="ARBA" id="ARBA00022729"/>
    </source>
</evidence>
<dbReference type="SUPFAM" id="SSF53822">
    <property type="entry name" value="Periplasmic binding protein-like I"/>
    <property type="match status" value="1"/>
</dbReference>
<feature type="transmembrane region" description="Helical" evidence="12">
    <location>
        <begin position="641"/>
        <end position="661"/>
    </location>
</feature>
<evidence type="ECO:0000256" key="3">
    <source>
        <dbReference type="ARBA" id="ARBA00022475"/>
    </source>
</evidence>
<dbReference type="GO" id="GO:0005886">
    <property type="term" value="C:plasma membrane"/>
    <property type="evidence" value="ECO:0000318"/>
    <property type="project" value="GO_Central"/>
</dbReference>
<dbReference type="PANTHER" id="PTHR24061">
    <property type="entry name" value="CALCIUM-SENSING RECEPTOR-RELATED"/>
    <property type="match status" value="1"/>
</dbReference>
<dbReference type="Pfam" id="PF07562">
    <property type="entry name" value="NCD3G"/>
    <property type="match status" value="1"/>
</dbReference>
<feature type="domain" description="G-protein coupled receptors family 3 profile" evidence="13">
    <location>
        <begin position="603"/>
        <end position="864"/>
    </location>
</feature>
<evidence type="ECO:0000256" key="8">
    <source>
        <dbReference type="ARBA" id="ARBA00023136"/>
    </source>
</evidence>
<dbReference type="InterPro" id="IPR017978">
    <property type="entry name" value="GPCR_3_C"/>
</dbReference>
<name>A0A8J1IPS6_XENTR</name>
<evidence type="ECO:0000256" key="4">
    <source>
        <dbReference type="ARBA" id="ARBA00022692"/>
    </source>
</evidence>
<keyword evidence="3" id="KW-1003">Cell membrane</keyword>
<dbReference type="OrthoDB" id="10333539at2759"/>
<evidence type="ECO:0000313" key="16">
    <source>
        <dbReference type="Xenbase" id="XB-GENE-29080487"/>
    </source>
</evidence>
<feature type="transmembrane region" description="Helical" evidence="12">
    <location>
        <begin position="797"/>
        <end position="817"/>
    </location>
</feature>
<dbReference type="PROSITE" id="PS50259">
    <property type="entry name" value="G_PROTEIN_RECEP_F3_4"/>
    <property type="match status" value="1"/>
</dbReference>
<accession>A0A8J1IPS6</accession>
<protein>
    <submittedName>
        <fullName evidence="15">Vomeronasal type-2 receptor 26</fullName>
    </submittedName>
</protein>
<evidence type="ECO:0000256" key="9">
    <source>
        <dbReference type="ARBA" id="ARBA00023170"/>
    </source>
</evidence>
<evidence type="ECO:0000313" key="15">
    <source>
        <dbReference type="RefSeq" id="XP_031747593.1"/>
    </source>
</evidence>
<comment type="similarity">
    <text evidence="2">Belongs to the G-protein coupled receptor 3 family.</text>
</comment>
<keyword evidence="6 12" id="KW-1133">Transmembrane helix</keyword>
<evidence type="ECO:0000256" key="11">
    <source>
        <dbReference type="ARBA" id="ARBA00023224"/>
    </source>
</evidence>
<evidence type="ECO:0000256" key="2">
    <source>
        <dbReference type="ARBA" id="ARBA00007242"/>
    </source>
</evidence>
<dbReference type="RefSeq" id="XP_031747593.1">
    <property type="nucleotide sequence ID" value="XM_031891733.1"/>
</dbReference>
<keyword evidence="14" id="KW-1185">Reference proteome</keyword>
<gene>
    <name evidence="15 16" type="primary">LOC100490995</name>
</gene>
<dbReference type="InterPro" id="IPR000337">
    <property type="entry name" value="GPCR_3"/>
</dbReference>
<evidence type="ECO:0000256" key="7">
    <source>
        <dbReference type="ARBA" id="ARBA00023040"/>
    </source>
</evidence>
<dbReference type="Proteomes" id="UP000008143">
    <property type="component" value="Chromosome 8"/>
</dbReference>
<organism evidence="14 15">
    <name type="scientific">Xenopus tropicalis</name>
    <name type="common">Western clawed frog</name>
    <name type="synonym">Silurana tropicalis</name>
    <dbReference type="NCBI Taxonomy" id="8364"/>
    <lineage>
        <taxon>Eukaryota</taxon>
        <taxon>Metazoa</taxon>
        <taxon>Chordata</taxon>
        <taxon>Craniata</taxon>
        <taxon>Vertebrata</taxon>
        <taxon>Euteleostomi</taxon>
        <taxon>Amphibia</taxon>
        <taxon>Batrachia</taxon>
        <taxon>Anura</taxon>
        <taxon>Pipoidea</taxon>
        <taxon>Pipidae</taxon>
        <taxon>Xenopodinae</taxon>
        <taxon>Xenopus</taxon>
        <taxon>Silurana</taxon>
    </lineage>
</organism>
<feature type="transmembrane region" description="Helical" evidence="12">
    <location>
        <begin position="763"/>
        <end position="785"/>
    </location>
</feature>
<keyword evidence="10" id="KW-0325">Glycoprotein</keyword>
<feature type="transmembrane region" description="Helical" evidence="12">
    <location>
        <begin position="603"/>
        <end position="626"/>
    </location>
</feature>
<evidence type="ECO:0000256" key="12">
    <source>
        <dbReference type="SAM" id="Phobius"/>
    </source>
</evidence>
<keyword evidence="8 12" id="KW-0472">Membrane</keyword>
<dbReference type="GeneID" id="100490995"/>
<dbReference type="PRINTS" id="PR00248">
    <property type="entry name" value="GPCRMGR"/>
</dbReference>
<dbReference type="InterPro" id="IPR038550">
    <property type="entry name" value="GPCR_3_9-Cys_sf"/>
</dbReference>
<keyword evidence="9 15" id="KW-0675">Receptor</keyword>
<dbReference type="InterPro" id="IPR001828">
    <property type="entry name" value="ANF_lig-bd_rcpt"/>
</dbReference>
<dbReference type="PRINTS" id="PR01535">
    <property type="entry name" value="VOMERONASL2R"/>
</dbReference>
<dbReference type="Xenbase" id="XB-GENE-29080487">
    <property type="gene designation" value="LOC100490995"/>
</dbReference>
<reference evidence="15" key="1">
    <citation type="submission" date="2025-08" db="UniProtKB">
        <authorList>
            <consortium name="RefSeq"/>
        </authorList>
    </citation>
    <scope>IDENTIFICATION</scope>
    <source>
        <strain evidence="15">Nigerian</strain>
        <tissue evidence="15">Liver and blood</tissue>
    </source>
</reference>
<dbReference type="AlphaFoldDB" id="A0A8J1IPS6"/>
<dbReference type="InterPro" id="IPR011500">
    <property type="entry name" value="GPCR_3_9-Cys_dom"/>
</dbReference>
<dbReference type="OMA" id="ELHTISI"/>
<feature type="transmembrane region" description="Helical" evidence="12">
    <location>
        <begin position="717"/>
        <end position="736"/>
    </location>
</feature>
<evidence type="ECO:0000256" key="10">
    <source>
        <dbReference type="ARBA" id="ARBA00023180"/>
    </source>
</evidence>
<dbReference type="Pfam" id="PF00003">
    <property type="entry name" value="7tm_3"/>
    <property type="match status" value="1"/>
</dbReference>
<proteinExistence type="inferred from homology"/>
<dbReference type="InterPro" id="IPR028082">
    <property type="entry name" value="Peripla_BP_I"/>
</dbReference>
<sequence length="864" mass="97239">MNILNVSMKATVGLAVTWMLVAITCSAMINPNLPACSLNGGYEESYLQEGDIMLGILVDIFGLLKNAQETFEERPKNTFLSFSSSSFQYYRHFLAAIFAIEEINQDQNILPNVTLGFHIHDSRANERKAISMNIRPDIHSSFYDVLRLSKEFEKTASTGLQEAELTYRIGLFLTKLYFPLFGVSYGAIDASFGDRIRFPLFYRTVPSETAQYQVIIQLFKTFKWNWVGMISSDDETHQKASEEMQNEIKKNGICVAFLLRIGGKDVRNYHRALEKIRQSNASAILFYSSLDIVMEFLFDVTLKNSSVHAVWIMLSPLSSGSGRLYIDAINGSLVLLFHHENIPGLKDFLYKANPLGFPKDPFTAAVWLRLFDCYFEQASPKPSSNFYHICNANYTLKEYENFGYDVNNFRVTYSMYIAVYSVAHSLHAMYTGKANGTNTFYSDKVTDGLTPTELNQHLKKIHFRTNPGNEIFFNEKGEVLGNFDIMNYNVFQDVTGTATHVGTFISSQSPGLTIDKKAILWAPHFNGIPTSNCSASCQPGYRKAFAEGKQICCYECVQCSEGEISPSPDMENCIRCPEDQWSNERRDKCIMRLVEFLSYKEPLGVALTTTALVLSFCSAAVFCLFLKHKKSPIVKANNQELSYILLLSLMLSFLCSLLFIGRPTKATCLLRQAVFGIIFAICISSILGKTITVIIAFTATRPGSRLRNYVGTRVPKYILLLCTLPEVFICALWLIISPPFPDYDTHSATGKIILQCNEGSPSAFYIMVGYIALLAFVSFFVAYLARKLPDIFNEAQYITFSMLLFCSVWISFILAYVSTTGKYLAAVEIFAIFVSSAGLLGLIFVPKCYIIFFKTPVSTRAHLI</sequence>
<keyword evidence="7" id="KW-0297">G-protein coupled receptor</keyword>
<dbReference type="PANTHER" id="PTHR24061:SF617">
    <property type="entry name" value="LOW QUALITY PROTEIN: VOMERONASAL TYPE-2 RECEPTOR 26"/>
    <property type="match status" value="1"/>
</dbReference>
<dbReference type="AGR" id="Xenbase:XB-GENE-29080487"/>
<evidence type="ECO:0000259" key="13">
    <source>
        <dbReference type="PROSITE" id="PS50259"/>
    </source>
</evidence>
<evidence type="ECO:0000256" key="1">
    <source>
        <dbReference type="ARBA" id="ARBA00004651"/>
    </source>
</evidence>
<dbReference type="Gene3D" id="3.40.50.2300">
    <property type="match status" value="2"/>
</dbReference>
<dbReference type="CDD" id="cd15283">
    <property type="entry name" value="7tmC_V2R_pheromone"/>
    <property type="match status" value="1"/>
</dbReference>
<evidence type="ECO:0000256" key="6">
    <source>
        <dbReference type="ARBA" id="ARBA00022989"/>
    </source>
</evidence>
<keyword evidence="5" id="KW-0732">Signal</keyword>
<dbReference type="FunFam" id="2.10.50.30:FF:000002">
    <property type="entry name" value="Vomeronasal 2 receptor, h1"/>
    <property type="match status" value="1"/>
</dbReference>
<keyword evidence="4 12" id="KW-0812">Transmembrane</keyword>
<dbReference type="InterPro" id="IPR004073">
    <property type="entry name" value="GPCR_3_vmron_rcpt_2"/>
</dbReference>
<comment type="subcellular location">
    <subcellularLocation>
        <location evidence="1">Cell membrane</location>
        <topology evidence="1">Multi-pass membrane protein</topology>
    </subcellularLocation>
</comment>
<dbReference type="KEGG" id="xtr:100490995"/>
<dbReference type="GO" id="GO:0004930">
    <property type="term" value="F:G protein-coupled receptor activity"/>
    <property type="evidence" value="ECO:0000318"/>
    <property type="project" value="GO_Central"/>
</dbReference>
<feature type="transmembrane region" description="Helical" evidence="12">
    <location>
        <begin position="823"/>
        <end position="845"/>
    </location>
</feature>
<dbReference type="Pfam" id="PF01094">
    <property type="entry name" value="ANF_receptor"/>
    <property type="match status" value="1"/>
</dbReference>
<dbReference type="InterPro" id="IPR000068">
    <property type="entry name" value="GPCR_3_Ca_sens_rcpt-rel"/>
</dbReference>
<feature type="transmembrane region" description="Helical" evidence="12">
    <location>
        <begin position="673"/>
        <end position="697"/>
    </location>
</feature>
<keyword evidence="11" id="KW-0807">Transducer</keyword>
<dbReference type="FunFam" id="3.40.50.2300:FF:000024">
    <property type="entry name" value="Vomeronasal 2, receptor 73"/>
    <property type="match status" value="1"/>
</dbReference>